<dbReference type="Gene3D" id="3.40.50.1010">
    <property type="entry name" value="5'-nuclease"/>
    <property type="match status" value="1"/>
</dbReference>
<reference evidence="2 3" key="1">
    <citation type="submission" date="2016-08" db="EMBL/GenBank/DDBJ databases">
        <title>Whole genome sequence of Mesorhizobium sp. strain UASWS1009 isolated from industrial sewage.</title>
        <authorList>
            <person name="Crovadore J."/>
            <person name="Calmin G."/>
            <person name="Chablais R."/>
            <person name="Cochard B."/>
            <person name="Lefort F."/>
        </authorList>
    </citation>
    <scope>NUCLEOTIDE SEQUENCE [LARGE SCALE GENOMIC DNA]</scope>
    <source>
        <strain evidence="2 3">UASWS1009</strain>
    </source>
</reference>
<dbReference type="AlphaFoldDB" id="A0A1C2DYJ8"/>
<evidence type="ECO:0000313" key="2">
    <source>
        <dbReference type="EMBL" id="OCX19837.1"/>
    </source>
</evidence>
<dbReference type="EMBL" id="MDEO01000030">
    <property type="protein sequence ID" value="OCX19837.1"/>
    <property type="molecule type" value="Genomic_DNA"/>
</dbReference>
<proteinExistence type="predicted"/>
<dbReference type="STRING" id="1566387.QV13_09485"/>
<keyword evidence="3" id="KW-1185">Reference proteome</keyword>
<sequence>MMFVETSTIVGILLEEPDKKDLLARLHAAVGPVTSVVNEVEAAISIGRRIRDFTLAGKLVGDFLEKAGIRVLPVTPDIYEDVVRAYARYGKGTGHAAKLNFGDCFSYAIAKQAGIRLLCKGNDFTQTDISLA</sequence>
<evidence type="ECO:0000313" key="3">
    <source>
        <dbReference type="Proteomes" id="UP000094412"/>
    </source>
</evidence>
<dbReference type="InterPro" id="IPR002716">
    <property type="entry name" value="PIN_dom"/>
</dbReference>
<dbReference type="SUPFAM" id="SSF88723">
    <property type="entry name" value="PIN domain-like"/>
    <property type="match status" value="1"/>
</dbReference>
<organism evidence="2 3">
    <name type="scientific">Mesorhizobium hungaricum</name>
    <dbReference type="NCBI Taxonomy" id="1566387"/>
    <lineage>
        <taxon>Bacteria</taxon>
        <taxon>Pseudomonadati</taxon>
        <taxon>Pseudomonadota</taxon>
        <taxon>Alphaproteobacteria</taxon>
        <taxon>Hyphomicrobiales</taxon>
        <taxon>Phyllobacteriaceae</taxon>
        <taxon>Mesorhizobium</taxon>
    </lineage>
</organism>
<protein>
    <recommendedName>
        <fullName evidence="1">PIN domain-containing protein</fullName>
    </recommendedName>
</protein>
<gene>
    <name evidence="2" type="ORF">QV13_09485</name>
</gene>
<name>A0A1C2DYJ8_9HYPH</name>
<dbReference type="InterPro" id="IPR029060">
    <property type="entry name" value="PIN-like_dom_sf"/>
</dbReference>
<accession>A0A1C2DYJ8</accession>
<evidence type="ECO:0000259" key="1">
    <source>
        <dbReference type="Pfam" id="PF01850"/>
    </source>
</evidence>
<dbReference type="Pfam" id="PF01850">
    <property type="entry name" value="PIN"/>
    <property type="match status" value="1"/>
</dbReference>
<comment type="caution">
    <text evidence="2">The sequence shown here is derived from an EMBL/GenBank/DDBJ whole genome shotgun (WGS) entry which is preliminary data.</text>
</comment>
<dbReference type="Proteomes" id="UP000094412">
    <property type="component" value="Unassembled WGS sequence"/>
</dbReference>
<feature type="domain" description="PIN" evidence="1">
    <location>
        <begin position="2"/>
        <end position="128"/>
    </location>
</feature>
<dbReference type="CDD" id="cd09871">
    <property type="entry name" value="PIN_MtVapC28-VapC30-like"/>
    <property type="match status" value="1"/>
</dbReference>